<evidence type="ECO:0000256" key="4">
    <source>
        <dbReference type="ARBA" id="ARBA00023012"/>
    </source>
</evidence>
<dbReference type="Proteomes" id="UP001560685">
    <property type="component" value="Unassembled WGS sequence"/>
</dbReference>
<evidence type="ECO:0000256" key="6">
    <source>
        <dbReference type="SAM" id="Phobius"/>
    </source>
</evidence>
<dbReference type="Gene3D" id="3.30.565.10">
    <property type="entry name" value="Histidine kinase-like ATPase, C-terminal domain"/>
    <property type="match status" value="1"/>
</dbReference>
<keyword evidence="6" id="KW-0472">Membrane</keyword>
<dbReference type="SUPFAM" id="SSF47384">
    <property type="entry name" value="Homodimeric domain of signal transducing histidine kinase"/>
    <property type="match status" value="1"/>
</dbReference>
<dbReference type="Gene3D" id="3.40.50.2300">
    <property type="match status" value="1"/>
</dbReference>
<feature type="transmembrane region" description="Helical" evidence="6">
    <location>
        <begin position="146"/>
        <end position="167"/>
    </location>
</feature>
<dbReference type="EC" id="2.7.13.3" evidence="2"/>
<keyword evidence="9" id="KW-0547">Nucleotide-binding</keyword>
<evidence type="ECO:0000313" key="9">
    <source>
        <dbReference type="EMBL" id="MEX6633943.1"/>
    </source>
</evidence>
<keyword evidence="3 5" id="KW-0597">Phosphoprotein</keyword>
<dbReference type="CDD" id="cd00082">
    <property type="entry name" value="HisKA"/>
    <property type="match status" value="1"/>
</dbReference>
<dbReference type="Pfam" id="PF00072">
    <property type="entry name" value="Response_reg"/>
    <property type="match status" value="1"/>
</dbReference>
<feature type="transmembrane region" description="Helical" evidence="6">
    <location>
        <begin position="34"/>
        <end position="52"/>
    </location>
</feature>
<dbReference type="SUPFAM" id="SSF55874">
    <property type="entry name" value="ATPase domain of HSP90 chaperone/DNA topoisomerase II/histidine kinase"/>
    <property type="match status" value="1"/>
</dbReference>
<keyword evidence="10" id="KW-1185">Reference proteome</keyword>
<feature type="modified residue" description="4-aspartylphosphate" evidence="5">
    <location>
        <position position="529"/>
    </location>
</feature>
<evidence type="ECO:0000313" key="10">
    <source>
        <dbReference type="Proteomes" id="UP001560685"/>
    </source>
</evidence>
<sequence length="613" mass="67622">MTEARSGGERDSERLDALVLSGIVATALARRHQLKVRFVIAGIGAAILWVAVSPLMSLVWFGVMALSQIVDNIVWAPFRESNRTRPITQTEWAGVIMGSVQASAIYSFFPTMLWMYWGTPGKIFAVLWLTGALLHVTMHMHHEKRTFVAALVPHLCYYLGLPLHSIITGAAPGHIGAAALLLAEFMYLGHLVMAFREYRTSSLTMRRASEEATLRREQAEQANSAKSIFLANMGHEIRTPMNGILGMAKALADSDLTPEQREKLEIISDSGDLLMMVLNDLLDFSKVEANKVEIENRPFSFTELARRVENLHGLKAEEKGLNFEIEIINNPSLESMRLGDGHRILQIVHNLVSNAVKFTDEGLVKLTIDTSDGVDHRVEIKVADSGIGMNKDQIDKIFDPFTQADVTTTRKYGGTGLGLSIAKGLTEAMDGEISVVSEPGTGSIFSVRFIAPPVAEKTTETDVRPLAANDQPPAAPRKLKILAGEDNAVNQAVLNAFLGQRNHEVQFKENGLEVISAFKCGEYDLVLMDISMPVIDGPEAMRQIKFMEREQGKEKPVPIVAVSAHAMQQQIEKYMEMGFDGYITKPIRPDDLHNEIDRVMTAAQQSTTQSSVA</sequence>
<feature type="domain" description="Response regulatory" evidence="8">
    <location>
        <begin position="480"/>
        <end position="600"/>
    </location>
</feature>
<proteinExistence type="predicted"/>
<dbReference type="InterPro" id="IPR036097">
    <property type="entry name" value="HisK_dim/P_sf"/>
</dbReference>
<dbReference type="InterPro" id="IPR004358">
    <property type="entry name" value="Sig_transdc_His_kin-like_C"/>
</dbReference>
<comment type="catalytic activity">
    <reaction evidence="1">
        <text>ATP + protein L-histidine = ADP + protein N-phospho-L-histidine.</text>
        <dbReference type="EC" id="2.7.13.3"/>
    </reaction>
</comment>
<feature type="transmembrane region" description="Helical" evidence="6">
    <location>
        <begin position="173"/>
        <end position="195"/>
    </location>
</feature>
<dbReference type="SMART" id="SM00387">
    <property type="entry name" value="HATPase_c"/>
    <property type="match status" value="1"/>
</dbReference>
<dbReference type="InterPro" id="IPR011006">
    <property type="entry name" value="CheY-like_superfamily"/>
</dbReference>
<dbReference type="SMART" id="SM00388">
    <property type="entry name" value="HisKA"/>
    <property type="match status" value="1"/>
</dbReference>
<dbReference type="InterPro" id="IPR005467">
    <property type="entry name" value="His_kinase_dom"/>
</dbReference>
<protein>
    <recommendedName>
        <fullName evidence="2">histidine kinase</fullName>
        <ecNumber evidence="2">2.7.13.3</ecNumber>
    </recommendedName>
</protein>
<dbReference type="InterPro" id="IPR003661">
    <property type="entry name" value="HisK_dim/P_dom"/>
</dbReference>
<dbReference type="Pfam" id="PF00512">
    <property type="entry name" value="HisKA"/>
    <property type="match status" value="1"/>
</dbReference>
<keyword evidence="9" id="KW-0067">ATP-binding</keyword>
<accession>A0ABV3Z681</accession>
<comment type="caution">
    <text evidence="9">The sequence shown here is derived from an EMBL/GenBank/DDBJ whole genome shotgun (WGS) entry which is preliminary data.</text>
</comment>
<dbReference type="SUPFAM" id="SSF52172">
    <property type="entry name" value="CheY-like"/>
    <property type="match status" value="1"/>
</dbReference>
<feature type="domain" description="Histidine kinase" evidence="7">
    <location>
        <begin position="232"/>
        <end position="453"/>
    </location>
</feature>
<dbReference type="CDD" id="cd16922">
    <property type="entry name" value="HATPase_EvgS-ArcB-TorS-like"/>
    <property type="match status" value="1"/>
</dbReference>
<reference evidence="9 10" key="1">
    <citation type="submission" date="2024-05" db="EMBL/GenBank/DDBJ databases">
        <title>Three bacterial strains, DH-69, EH-24, and ECK-19 isolated from coastal sediments.</title>
        <authorList>
            <person name="Ye Y.-Q."/>
            <person name="Du Z.-J."/>
        </authorList>
    </citation>
    <scope>NUCLEOTIDE SEQUENCE [LARGE SCALE GENOMIC DNA]</scope>
    <source>
        <strain evidence="9 10">ECK-19</strain>
    </source>
</reference>
<dbReference type="Pfam" id="PF02518">
    <property type="entry name" value="HATPase_c"/>
    <property type="match status" value="1"/>
</dbReference>
<dbReference type="SMART" id="SM00448">
    <property type="entry name" value="REC"/>
    <property type="match status" value="1"/>
</dbReference>
<name>A0ABV3Z681_9PROT</name>
<keyword evidence="4" id="KW-0902">Two-component regulatory system</keyword>
<keyword evidence="6" id="KW-0812">Transmembrane</keyword>
<dbReference type="GO" id="GO:0005524">
    <property type="term" value="F:ATP binding"/>
    <property type="evidence" value="ECO:0007669"/>
    <property type="project" value="UniProtKB-KW"/>
</dbReference>
<dbReference type="PANTHER" id="PTHR45339">
    <property type="entry name" value="HYBRID SIGNAL TRANSDUCTION HISTIDINE KINASE J"/>
    <property type="match status" value="1"/>
</dbReference>
<organism evidence="9 10">
    <name type="scientific">Hyphococcus lacteus</name>
    <dbReference type="NCBI Taxonomy" id="3143536"/>
    <lineage>
        <taxon>Bacteria</taxon>
        <taxon>Pseudomonadati</taxon>
        <taxon>Pseudomonadota</taxon>
        <taxon>Alphaproteobacteria</taxon>
        <taxon>Parvularculales</taxon>
        <taxon>Parvularculaceae</taxon>
        <taxon>Hyphococcus</taxon>
    </lineage>
</organism>
<dbReference type="PRINTS" id="PR00344">
    <property type="entry name" value="BCTRLSENSOR"/>
</dbReference>
<dbReference type="InterPro" id="IPR036890">
    <property type="entry name" value="HATPase_C_sf"/>
</dbReference>
<evidence type="ECO:0000256" key="2">
    <source>
        <dbReference type="ARBA" id="ARBA00012438"/>
    </source>
</evidence>
<dbReference type="PROSITE" id="PS50110">
    <property type="entry name" value="RESPONSE_REGULATORY"/>
    <property type="match status" value="1"/>
</dbReference>
<evidence type="ECO:0000259" key="8">
    <source>
        <dbReference type="PROSITE" id="PS50110"/>
    </source>
</evidence>
<dbReference type="RefSeq" id="WP_369313938.1">
    <property type="nucleotide sequence ID" value="NZ_JBEHZE010000001.1"/>
</dbReference>
<dbReference type="PANTHER" id="PTHR45339:SF1">
    <property type="entry name" value="HYBRID SIGNAL TRANSDUCTION HISTIDINE KINASE J"/>
    <property type="match status" value="1"/>
</dbReference>
<dbReference type="InterPro" id="IPR003594">
    <property type="entry name" value="HATPase_dom"/>
</dbReference>
<dbReference type="InterPro" id="IPR001789">
    <property type="entry name" value="Sig_transdc_resp-reg_receiver"/>
</dbReference>
<keyword evidence="6" id="KW-1133">Transmembrane helix</keyword>
<evidence type="ECO:0000256" key="1">
    <source>
        <dbReference type="ARBA" id="ARBA00000085"/>
    </source>
</evidence>
<dbReference type="EMBL" id="JBEHZE010000001">
    <property type="protein sequence ID" value="MEX6633943.1"/>
    <property type="molecule type" value="Genomic_DNA"/>
</dbReference>
<dbReference type="PROSITE" id="PS50109">
    <property type="entry name" value="HIS_KIN"/>
    <property type="match status" value="1"/>
</dbReference>
<gene>
    <name evidence="9" type="ORF">ABFZ84_10320</name>
</gene>
<evidence type="ECO:0000256" key="3">
    <source>
        <dbReference type="ARBA" id="ARBA00022553"/>
    </source>
</evidence>
<evidence type="ECO:0000256" key="5">
    <source>
        <dbReference type="PROSITE-ProRule" id="PRU00169"/>
    </source>
</evidence>
<dbReference type="Gene3D" id="1.10.287.130">
    <property type="match status" value="1"/>
</dbReference>
<evidence type="ECO:0000259" key="7">
    <source>
        <dbReference type="PROSITE" id="PS50109"/>
    </source>
</evidence>
<dbReference type="CDD" id="cd17546">
    <property type="entry name" value="REC_hyHK_CKI1_RcsC-like"/>
    <property type="match status" value="1"/>
</dbReference>
<feature type="transmembrane region" description="Helical" evidence="6">
    <location>
        <begin position="115"/>
        <end position="134"/>
    </location>
</feature>